<sequence length="49" mass="5715">MSKLYLNEPPKNNLEVPHPKKETIAFLLSYSKALVVNDYETFQFETVLN</sequence>
<protein>
    <submittedName>
        <fullName evidence="1">Uncharacterized protein</fullName>
    </submittedName>
</protein>
<accession>A0ABP3XRX1</accession>
<comment type="caution">
    <text evidence="1">The sequence shown here is derived from an EMBL/GenBank/DDBJ whole genome shotgun (WGS) entry which is preliminary data.</text>
</comment>
<name>A0ABP3XRX1_9FLAO</name>
<keyword evidence="2" id="KW-1185">Reference proteome</keyword>
<organism evidence="1 2">
    <name type="scientific">Gangjinia marincola</name>
    <dbReference type="NCBI Taxonomy" id="578463"/>
    <lineage>
        <taxon>Bacteria</taxon>
        <taxon>Pseudomonadati</taxon>
        <taxon>Bacteroidota</taxon>
        <taxon>Flavobacteriia</taxon>
        <taxon>Flavobacteriales</taxon>
        <taxon>Flavobacteriaceae</taxon>
        <taxon>Gangjinia</taxon>
    </lineage>
</organism>
<dbReference type="Proteomes" id="UP001500507">
    <property type="component" value="Unassembled WGS sequence"/>
</dbReference>
<proteinExistence type="predicted"/>
<reference evidence="2" key="1">
    <citation type="journal article" date="2019" name="Int. J. Syst. Evol. Microbiol.">
        <title>The Global Catalogue of Microorganisms (GCM) 10K type strain sequencing project: providing services to taxonomists for standard genome sequencing and annotation.</title>
        <authorList>
            <consortium name="The Broad Institute Genomics Platform"/>
            <consortium name="The Broad Institute Genome Sequencing Center for Infectious Disease"/>
            <person name="Wu L."/>
            <person name="Ma J."/>
        </authorList>
    </citation>
    <scope>NUCLEOTIDE SEQUENCE [LARGE SCALE GENOMIC DNA]</scope>
    <source>
        <strain evidence="2">JCM 16082</strain>
    </source>
</reference>
<gene>
    <name evidence="1" type="ORF">GCM10009117_02240</name>
</gene>
<evidence type="ECO:0000313" key="1">
    <source>
        <dbReference type="EMBL" id="GAA0871079.1"/>
    </source>
</evidence>
<dbReference type="EMBL" id="BAAAFG010000001">
    <property type="protein sequence ID" value="GAA0871079.1"/>
    <property type="molecule type" value="Genomic_DNA"/>
</dbReference>
<evidence type="ECO:0000313" key="2">
    <source>
        <dbReference type="Proteomes" id="UP001500507"/>
    </source>
</evidence>